<dbReference type="SUPFAM" id="SSF52096">
    <property type="entry name" value="ClpP/crotonase"/>
    <property type="match status" value="1"/>
</dbReference>
<name>A0A4S5EQ23_9ACTN</name>
<dbReference type="GO" id="GO:0003824">
    <property type="term" value="F:catalytic activity"/>
    <property type="evidence" value="ECO:0007669"/>
    <property type="project" value="UniProtKB-ARBA"/>
</dbReference>
<dbReference type="AlphaFoldDB" id="A0A4S5EQ23"/>
<dbReference type="PANTHER" id="PTHR11941">
    <property type="entry name" value="ENOYL-COA HYDRATASE-RELATED"/>
    <property type="match status" value="1"/>
</dbReference>
<proteinExistence type="predicted"/>
<dbReference type="Gene3D" id="3.90.226.10">
    <property type="entry name" value="2-enoyl-CoA Hydratase, Chain A, domain 1"/>
    <property type="match status" value="1"/>
</dbReference>
<comment type="caution">
    <text evidence="1">The sequence shown here is derived from an EMBL/GenBank/DDBJ whole genome shotgun (WGS) entry which is preliminary data.</text>
</comment>
<keyword evidence="2" id="KW-1185">Reference proteome</keyword>
<dbReference type="CDD" id="cd06558">
    <property type="entry name" value="crotonase-like"/>
    <property type="match status" value="1"/>
</dbReference>
<dbReference type="EMBL" id="SSXH01000235">
    <property type="protein sequence ID" value="THJ74478.1"/>
    <property type="molecule type" value="Genomic_DNA"/>
</dbReference>
<dbReference type="InterPro" id="IPR029045">
    <property type="entry name" value="ClpP/crotonase-like_dom_sf"/>
</dbReference>
<evidence type="ECO:0000313" key="1">
    <source>
        <dbReference type="EMBL" id="THJ74478.1"/>
    </source>
</evidence>
<dbReference type="PANTHER" id="PTHR11941:SF54">
    <property type="entry name" value="ENOYL-COA HYDRATASE, MITOCHONDRIAL"/>
    <property type="match status" value="1"/>
</dbReference>
<dbReference type="Proteomes" id="UP000305282">
    <property type="component" value="Unassembled WGS sequence"/>
</dbReference>
<dbReference type="GO" id="GO:0006635">
    <property type="term" value="P:fatty acid beta-oxidation"/>
    <property type="evidence" value="ECO:0007669"/>
    <property type="project" value="TreeGrafter"/>
</dbReference>
<evidence type="ECO:0000313" key="2">
    <source>
        <dbReference type="Proteomes" id="UP000305282"/>
    </source>
</evidence>
<accession>A0A4S5EQ23</accession>
<sequence>MEEPKFVRVEIADRIATVTLARPPRNALSAPMMREIGQVFTELGRGDEAAVAILASDFERIFCAGADITESDRRYNRRELLPEESLIDLIDPGSVVRGCLAGIRDGGLPVVAAVGGACVGAGAALVGCCDLVVLAEEAFFSLPEIDVGVLGGTRHVQRLVGPMKTREMALTGRRVPAAEFYRLGAAAALVPRAELAATARALAAEIAAKSPLALRLSKESMNRVEDLPLDEGYRLEQDYTARVSRLDDAGEARRAYLDKREPQWTWR</sequence>
<dbReference type="RefSeq" id="WP_136448110.1">
    <property type="nucleotide sequence ID" value="NZ_SSXH01000235.1"/>
</dbReference>
<gene>
    <name evidence="1" type="ORF">E7Y31_11225</name>
</gene>
<reference evidence="1 2" key="1">
    <citation type="submission" date="2019-04" db="EMBL/GenBank/DDBJ databases">
        <title>Draft genome sequences for three unisolated Alnus-infective Frankia Sp+ strains, AgTrS, AiOr and AvVan, the first sequenced Frankia strains able to sporulate in-planta.</title>
        <authorList>
            <person name="Bethencourt L."/>
            <person name="Vautrin F."/>
            <person name="Taib N."/>
            <person name="Dubost A."/>
            <person name="Castro-Garcia L."/>
            <person name="Imbaud O."/>
            <person name="Abrouk D."/>
            <person name="Fournier P."/>
            <person name="Briolay J."/>
            <person name="Nguyen A."/>
            <person name="Normand P."/>
            <person name="Fernandez M.P."/>
            <person name="Brochier-Armanet C."/>
            <person name="Herrera-Belaroussi A."/>
        </authorList>
    </citation>
    <scope>NUCLEOTIDE SEQUENCE [LARGE SCALE GENOMIC DNA]</scope>
    <source>
        <strain evidence="1 2">AvVan</strain>
    </source>
</reference>
<organism evidence="1 2">
    <name type="scientific">Candidatus Frankia alpina</name>
    <dbReference type="NCBI Taxonomy" id="2699483"/>
    <lineage>
        <taxon>Bacteria</taxon>
        <taxon>Bacillati</taxon>
        <taxon>Actinomycetota</taxon>
        <taxon>Actinomycetes</taxon>
        <taxon>Frankiales</taxon>
        <taxon>Frankiaceae</taxon>
        <taxon>Frankia</taxon>
    </lineage>
</organism>
<protein>
    <submittedName>
        <fullName evidence="1">Enoyl-CoA hydratase</fullName>
    </submittedName>
</protein>
<dbReference type="OrthoDB" id="2988772at2"/>
<dbReference type="InterPro" id="IPR001753">
    <property type="entry name" value="Enoyl-CoA_hydra/iso"/>
</dbReference>
<dbReference type="Pfam" id="PF00378">
    <property type="entry name" value="ECH_1"/>
    <property type="match status" value="1"/>
</dbReference>